<organism evidence="1 2">
    <name type="scientific">Kaistia soli DSM 19436</name>
    <dbReference type="NCBI Taxonomy" id="1122133"/>
    <lineage>
        <taxon>Bacteria</taxon>
        <taxon>Pseudomonadati</taxon>
        <taxon>Pseudomonadota</taxon>
        <taxon>Alphaproteobacteria</taxon>
        <taxon>Hyphomicrobiales</taxon>
        <taxon>Kaistiaceae</taxon>
        <taxon>Kaistia</taxon>
    </lineage>
</organism>
<name>A0A1M5PQQ3_9HYPH</name>
<dbReference type="STRING" id="1122133.SAMN02745157_0202"/>
<protein>
    <submittedName>
        <fullName evidence="1">Phage terminase, small subunit, putative, P27 family</fullName>
    </submittedName>
</protein>
<dbReference type="Proteomes" id="UP000184485">
    <property type="component" value="Unassembled WGS sequence"/>
</dbReference>
<accession>A0A1M5PQQ3</accession>
<evidence type="ECO:0000313" key="1">
    <source>
        <dbReference type="EMBL" id="SHH03653.1"/>
    </source>
</evidence>
<evidence type="ECO:0000313" key="2">
    <source>
        <dbReference type="Proteomes" id="UP000184485"/>
    </source>
</evidence>
<sequence length="127" mass="13812">MRGRKPSAIVAGSSAVTGIPKPPAWLGKHARAEWRRIMPDLVARKILDEADMGGVENYCVAMGRVRDLELEIQKAGAIDPVLFRMADKAMQTARQLAAEYGLTPVSRSRPAIRADDLDDGADDLALE</sequence>
<proteinExistence type="predicted"/>
<gene>
    <name evidence="1" type="ORF">SAMN02745157_0202</name>
</gene>
<dbReference type="AlphaFoldDB" id="A0A1M5PQQ3"/>
<keyword evidence="2" id="KW-1185">Reference proteome</keyword>
<dbReference type="InterPro" id="IPR006448">
    <property type="entry name" value="Phage_term_ssu_P27"/>
</dbReference>
<dbReference type="EMBL" id="FQUP01000012">
    <property type="protein sequence ID" value="SHH03653.1"/>
    <property type="molecule type" value="Genomic_DNA"/>
</dbReference>
<dbReference type="Pfam" id="PF05119">
    <property type="entry name" value="Terminase_4"/>
    <property type="match status" value="1"/>
</dbReference>
<dbReference type="NCBIfam" id="TIGR01558">
    <property type="entry name" value="sm_term_P27"/>
    <property type="match status" value="1"/>
</dbReference>
<dbReference type="RefSeq" id="WP_210187133.1">
    <property type="nucleotide sequence ID" value="NZ_FQUP01000012.1"/>
</dbReference>
<reference evidence="1 2" key="1">
    <citation type="submission" date="2016-11" db="EMBL/GenBank/DDBJ databases">
        <authorList>
            <person name="Jaros S."/>
            <person name="Januszkiewicz K."/>
            <person name="Wedrychowicz H."/>
        </authorList>
    </citation>
    <scope>NUCLEOTIDE SEQUENCE [LARGE SCALE GENOMIC DNA]</scope>
    <source>
        <strain evidence="1 2">DSM 19436</strain>
    </source>
</reference>